<name>A7I5M5_METB6</name>
<organism evidence="2 3">
    <name type="scientific">Methanoregula boonei (strain DSM 21154 / JCM 14090 / 6A8)</name>
    <dbReference type="NCBI Taxonomy" id="456442"/>
    <lineage>
        <taxon>Archaea</taxon>
        <taxon>Methanobacteriati</taxon>
        <taxon>Methanobacteriota</taxon>
        <taxon>Stenosarchaea group</taxon>
        <taxon>Methanomicrobia</taxon>
        <taxon>Methanomicrobiales</taxon>
        <taxon>Methanoregulaceae</taxon>
        <taxon>Methanoregula</taxon>
    </lineage>
</organism>
<dbReference type="RefSeq" id="WP_012106057.1">
    <property type="nucleotide sequence ID" value="NC_009712.1"/>
</dbReference>
<dbReference type="AlphaFoldDB" id="A7I5M5"/>
<dbReference type="Proteomes" id="UP000002408">
    <property type="component" value="Chromosome"/>
</dbReference>
<evidence type="ECO:0008006" key="4">
    <source>
        <dbReference type="Google" id="ProtNLM"/>
    </source>
</evidence>
<feature type="transmembrane region" description="Helical" evidence="1">
    <location>
        <begin position="219"/>
        <end position="240"/>
    </location>
</feature>
<dbReference type="InterPro" id="IPR011672">
    <property type="entry name" value="DUF1614"/>
</dbReference>
<evidence type="ECO:0000256" key="1">
    <source>
        <dbReference type="SAM" id="Phobius"/>
    </source>
</evidence>
<dbReference type="OrthoDB" id="46118at2157"/>
<accession>A7I5M5</accession>
<feature type="transmembrane region" description="Helical" evidence="1">
    <location>
        <begin position="135"/>
        <end position="153"/>
    </location>
</feature>
<feature type="transmembrane region" description="Helical" evidence="1">
    <location>
        <begin position="49"/>
        <end position="70"/>
    </location>
</feature>
<feature type="transmembrane region" description="Helical" evidence="1">
    <location>
        <begin position="104"/>
        <end position="123"/>
    </location>
</feature>
<sequence>MPDNIRVYSAGPLTIIALLVIIGLVVIVVPLLFLGLVGKAFTNLVGLSWLTATALVILILLCSLVNIPVWKVRKETIRMPHGAADQFPDAFAPTETGGLWETSIAVNLGGAIIPVAMACMLLYRASSFMGGDTLYLQVAAATLIVAAIAYVLTRPVVGIGLRAPLFVPGIAALLCGILFAQGLGLSAGVIAFVSTTFGILLGAGIAHLPIAGDLEVPQISIGGSGMFGAIFIGCILSALIA</sequence>
<keyword evidence="1" id="KW-0812">Transmembrane</keyword>
<gene>
    <name evidence="2" type="ordered locus">Mboo_0518</name>
</gene>
<dbReference type="eggNOG" id="arCOG02159">
    <property type="taxonomic scope" value="Archaea"/>
</dbReference>
<dbReference type="HOGENOM" id="CLU_082100_0_0_2"/>
<evidence type="ECO:0000313" key="3">
    <source>
        <dbReference type="Proteomes" id="UP000002408"/>
    </source>
</evidence>
<keyword evidence="1" id="KW-1133">Transmembrane helix</keyword>
<feature type="transmembrane region" description="Helical" evidence="1">
    <location>
        <begin position="12"/>
        <end position="37"/>
    </location>
</feature>
<evidence type="ECO:0000313" key="2">
    <source>
        <dbReference type="EMBL" id="ABS55036.1"/>
    </source>
</evidence>
<dbReference type="STRING" id="456442.Mboo_0518"/>
<feature type="transmembrane region" description="Helical" evidence="1">
    <location>
        <begin position="187"/>
        <end position="207"/>
    </location>
</feature>
<protein>
    <recommendedName>
        <fullName evidence="4">DUF1614 domain-containing protein</fullName>
    </recommendedName>
</protein>
<dbReference type="GeneID" id="5410839"/>
<keyword evidence="1" id="KW-0472">Membrane</keyword>
<feature type="transmembrane region" description="Helical" evidence="1">
    <location>
        <begin position="159"/>
        <end position="180"/>
    </location>
</feature>
<dbReference type="Pfam" id="PF07758">
    <property type="entry name" value="DUF1614"/>
    <property type="match status" value="1"/>
</dbReference>
<dbReference type="EMBL" id="CP000780">
    <property type="protein sequence ID" value="ABS55036.1"/>
    <property type="molecule type" value="Genomic_DNA"/>
</dbReference>
<dbReference type="KEGG" id="mbn:Mboo_0518"/>
<proteinExistence type="predicted"/>
<keyword evidence="3" id="KW-1185">Reference proteome</keyword>
<reference evidence="3" key="1">
    <citation type="journal article" date="2015" name="Microbiology">
        <title>Genome of Methanoregula boonei 6A8 reveals adaptations to oligotrophic peatland environments.</title>
        <authorList>
            <person name="Braeuer S."/>
            <person name="Cadillo-Quiroz H."/>
            <person name="Kyrpides N."/>
            <person name="Woyke T."/>
            <person name="Goodwin L."/>
            <person name="Detter C."/>
            <person name="Podell S."/>
            <person name="Yavitt J.B."/>
            <person name="Zinder S.H."/>
        </authorList>
    </citation>
    <scope>NUCLEOTIDE SEQUENCE [LARGE SCALE GENOMIC DNA]</scope>
    <source>
        <strain evidence="3">DSM 21154 / JCM 14090 / 6A8</strain>
    </source>
</reference>